<keyword evidence="8" id="KW-0175">Coiled coil</keyword>
<keyword evidence="11" id="KW-0539">Nucleus</keyword>
<organism evidence="13 14">
    <name type="scientific">Reticulomyxa filosa</name>
    <dbReference type="NCBI Taxonomy" id="46433"/>
    <lineage>
        <taxon>Eukaryota</taxon>
        <taxon>Sar</taxon>
        <taxon>Rhizaria</taxon>
        <taxon>Retaria</taxon>
        <taxon>Foraminifera</taxon>
        <taxon>Monothalamids</taxon>
        <taxon>Reticulomyxidae</taxon>
        <taxon>Reticulomyxa</taxon>
    </lineage>
</organism>
<dbReference type="PANTHER" id="PTHR19306">
    <property type="entry name" value="STRUCTURAL MAINTENANCE OF CHROMOSOMES 5,6 SMC5, SMC6"/>
    <property type="match status" value="1"/>
</dbReference>
<reference evidence="13 14" key="1">
    <citation type="journal article" date="2013" name="Curr. Biol.">
        <title>The Genome of the Foraminiferan Reticulomyxa filosa.</title>
        <authorList>
            <person name="Glockner G."/>
            <person name="Hulsmann N."/>
            <person name="Schleicher M."/>
            <person name="Noegel A.A."/>
            <person name="Eichinger L."/>
            <person name="Gallinger C."/>
            <person name="Pawlowski J."/>
            <person name="Sierra R."/>
            <person name="Euteneuer U."/>
            <person name="Pillet L."/>
            <person name="Moustafa A."/>
            <person name="Platzer M."/>
            <person name="Groth M."/>
            <person name="Szafranski K."/>
            <person name="Schliwa M."/>
        </authorList>
    </citation>
    <scope>NUCLEOTIDE SEQUENCE [LARGE SCALE GENOMIC DNA]</scope>
</reference>
<dbReference type="GO" id="GO:0005634">
    <property type="term" value="C:nucleus"/>
    <property type="evidence" value="ECO:0007669"/>
    <property type="project" value="UniProtKB-SubCell"/>
</dbReference>
<protein>
    <recommendedName>
        <fullName evidence="12">RecF/RecN/SMC N-terminal domain-containing protein</fullName>
    </recommendedName>
</protein>
<comment type="similarity">
    <text evidence="3">Belongs to the SMC family. SMC6 subfamily.</text>
</comment>
<keyword evidence="10" id="KW-0234">DNA repair</keyword>
<dbReference type="Gene3D" id="3.40.50.300">
    <property type="entry name" value="P-loop containing nucleotide triphosphate hydrolases"/>
    <property type="match status" value="1"/>
</dbReference>
<comment type="subcellular location">
    <subcellularLocation>
        <location evidence="2">Chromosome</location>
    </subcellularLocation>
    <subcellularLocation>
        <location evidence="1">Nucleus</location>
    </subcellularLocation>
</comment>
<gene>
    <name evidence="13" type="ORF">RFI_01323</name>
</gene>
<evidence type="ECO:0000256" key="8">
    <source>
        <dbReference type="ARBA" id="ARBA00023054"/>
    </source>
</evidence>
<dbReference type="GO" id="GO:0030915">
    <property type="term" value="C:Smc5-Smc6 complex"/>
    <property type="evidence" value="ECO:0007669"/>
    <property type="project" value="TreeGrafter"/>
</dbReference>
<evidence type="ECO:0000256" key="6">
    <source>
        <dbReference type="ARBA" id="ARBA00022763"/>
    </source>
</evidence>
<evidence type="ECO:0000256" key="1">
    <source>
        <dbReference type="ARBA" id="ARBA00004123"/>
    </source>
</evidence>
<dbReference type="OrthoDB" id="10072614at2759"/>
<evidence type="ECO:0000256" key="5">
    <source>
        <dbReference type="ARBA" id="ARBA00022741"/>
    </source>
</evidence>
<dbReference type="SUPFAM" id="SSF52540">
    <property type="entry name" value="P-loop containing nucleoside triphosphate hydrolases"/>
    <property type="match status" value="1"/>
</dbReference>
<dbReference type="InterPro" id="IPR003395">
    <property type="entry name" value="RecF/RecN/SMC_N"/>
</dbReference>
<keyword evidence="7" id="KW-0067">ATP-binding</keyword>
<name>X6PCA8_RETFI</name>
<evidence type="ECO:0000259" key="12">
    <source>
        <dbReference type="Pfam" id="PF02463"/>
    </source>
</evidence>
<feature type="domain" description="RecF/RecN/SMC N-terminal" evidence="12">
    <location>
        <begin position="43"/>
        <end position="209"/>
    </location>
</feature>
<evidence type="ECO:0000256" key="9">
    <source>
        <dbReference type="ARBA" id="ARBA00023172"/>
    </source>
</evidence>
<evidence type="ECO:0000256" key="7">
    <source>
        <dbReference type="ARBA" id="ARBA00022840"/>
    </source>
</evidence>
<dbReference type="Proteomes" id="UP000023152">
    <property type="component" value="Unassembled WGS sequence"/>
</dbReference>
<evidence type="ECO:0000313" key="14">
    <source>
        <dbReference type="Proteomes" id="UP000023152"/>
    </source>
</evidence>
<dbReference type="Pfam" id="PF02463">
    <property type="entry name" value="SMC_N"/>
    <property type="match status" value="1"/>
</dbReference>
<keyword evidence="9" id="KW-0233">DNA recombination</keyword>
<dbReference type="GO" id="GO:0003684">
    <property type="term" value="F:damaged DNA binding"/>
    <property type="evidence" value="ECO:0007669"/>
    <property type="project" value="TreeGrafter"/>
</dbReference>
<evidence type="ECO:0000256" key="3">
    <source>
        <dbReference type="ARBA" id="ARBA00006793"/>
    </source>
</evidence>
<keyword evidence="4" id="KW-0158">Chromosome</keyword>
<dbReference type="InterPro" id="IPR027417">
    <property type="entry name" value="P-loop_NTPase"/>
</dbReference>
<dbReference type="GO" id="GO:0035861">
    <property type="term" value="C:site of double-strand break"/>
    <property type="evidence" value="ECO:0007669"/>
    <property type="project" value="TreeGrafter"/>
</dbReference>
<dbReference type="GO" id="GO:0003697">
    <property type="term" value="F:single-stranded DNA binding"/>
    <property type="evidence" value="ECO:0007669"/>
    <property type="project" value="TreeGrafter"/>
</dbReference>
<dbReference type="GO" id="GO:0005524">
    <property type="term" value="F:ATP binding"/>
    <property type="evidence" value="ECO:0007669"/>
    <property type="project" value="UniProtKB-KW"/>
</dbReference>
<feature type="non-terminal residue" evidence="13">
    <location>
        <position position="1"/>
    </location>
</feature>
<keyword evidence="5" id="KW-0547">Nucleotide-binding</keyword>
<accession>X6PCA8</accession>
<proteinExistence type="inferred from homology"/>
<dbReference type="AlphaFoldDB" id="X6PCA8"/>
<evidence type="ECO:0000256" key="4">
    <source>
        <dbReference type="ARBA" id="ARBA00022454"/>
    </source>
</evidence>
<keyword evidence="6" id="KW-0227">DNA damage</keyword>
<evidence type="ECO:0000313" key="13">
    <source>
        <dbReference type="EMBL" id="ETO35738.1"/>
    </source>
</evidence>
<sequence>IYIYSLLALGEEIHPRETAAAIKNKITALEDTKKIEAEALGNEKEINEEFAKIQPQYDEYSLQKKKCMANITLFKQMLDERKKHFLDMKNYVQKDVNRQFGVIMQRQGHKGKIEIDFENKQLRLDVKMKGDDPTQNSQIMVNTKTLSGGERSFTQLALVMSLQNFSQSPFYVYDEFDVFMDSVNRGNSIRLLIECANNHGHGRQYIFITPHDIDPILSSGAKFSKKPHVLRLQPPTES</sequence>
<keyword evidence="14" id="KW-1185">Reference proteome</keyword>
<dbReference type="PANTHER" id="PTHR19306:SF6">
    <property type="entry name" value="STRUCTURAL MAINTENANCE OF CHROMOSOMES PROTEIN 6"/>
    <property type="match status" value="1"/>
</dbReference>
<evidence type="ECO:0000256" key="2">
    <source>
        <dbReference type="ARBA" id="ARBA00004286"/>
    </source>
</evidence>
<comment type="caution">
    <text evidence="13">The sequence shown here is derived from an EMBL/GenBank/DDBJ whole genome shotgun (WGS) entry which is preliminary data.</text>
</comment>
<evidence type="ECO:0000256" key="11">
    <source>
        <dbReference type="ARBA" id="ARBA00023242"/>
    </source>
</evidence>
<evidence type="ECO:0000256" key="10">
    <source>
        <dbReference type="ARBA" id="ARBA00023204"/>
    </source>
</evidence>
<dbReference type="GO" id="GO:0000724">
    <property type="term" value="P:double-strand break repair via homologous recombination"/>
    <property type="evidence" value="ECO:0007669"/>
    <property type="project" value="TreeGrafter"/>
</dbReference>
<dbReference type="EMBL" id="ASPP01001346">
    <property type="protein sequence ID" value="ETO35738.1"/>
    <property type="molecule type" value="Genomic_DNA"/>
</dbReference>